<proteinExistence type="predicted"/>
<keyword evidence="2" id="KW-1185">Reference proteome</keyword>
<name>A0A853C0T1_9ACTN</name>
<dbReference type="InterPro" id="IPR046036">
    <property type="entry name" value="DUF5994"/>
</dbReference>
<gene>
    <name evidence="1" type="ORF">HNR19_002538</name>
</gene>
<dbReference type="Pfam" id="PF19457">
    <property type="entry name" value="DUF5994"/>
    <property type="match status" value="1"/>
</dbReference>
<evidence type="ECO:0000313" key="1">
    <source>
        <dbReference type="EMBL" id="NYJ01840.1"/>
    </source>
</evidence>
<evidence type="ECO:0000313" key="2">
    <source>
        <dbReference type="Proteomes" id="UP000530424"/>
    </source>
</evidence>
<comment type="caution">
    <text evidence="1">The sequence shown here is derived from an EMBL/GenBank/DDBJ whole genome shotgun (WGS) entry which is preliminary data.</text>
</comment>
<dbReference type="Proteomes" id="UP000530424">
    <property type="component" value="Unassembled WGS sequence"/>
</dbReference>
<dbReference type="RefSeq" id="WP_179668277.1">
    <property type="nucleotide sequence ID" value="NZ_JACCFP010000001.1"/>
</dbReference>
<dbReference type="EMBL" id="JACCFP010000001">
    <property type="protein sequence ID" value="NYJ01840.1"/>
    <property type="molecule type" value="Genomic_DNA"/>
</dbReference>
<accession>A0A853C0T1</accession>
<protein>
    <submittedName>
        <fullName evidence="1">Uncharacterized protein</fullName>
    </submittedName>
</protein>
<dbReference type="AlphaFoldDB" id="A0A853C0T1"/>
<reference evidence="1 2" key="1">
    <citation type="submission" date="2020-07" db="EMBL/GenBank/DDBJ databases">
        <title>Sequencing the genomes of 1000 actinobacteria strains.</title>
        <authorList>
            <person name="Klenk H.-P."/>
        </authorList>
    </citation>
    <scope>NUCLEOTIDE SEQUENCE [LARGE SCALE GENOMIC DNA]</scope>
    <source>
        <strain evidence="1 2">DSM 103833</strain>
    </source>
</reference>
<organism evidence="1 2">
    <name type="scientific">Nocardioides thalensis</name>
    <dbReference type="NCBI Taxonomy" id="1914755"/>
    <lineage>
        <taxon>Bacteria</taxon>
        <taxon>Bacillati</taxon>
        <taxon>Actinomycetota</taxon>
        <taxon>Actinomycetes</taxon>
        <taxon>Propionibacteriales</taxon>
        <taxon>Nocardioidaceae</taxon>
        <taxon>Nocardioides</taxon>
    </lineage>
</organism>
<sequence>MVAVTAPRPLRIRLNPRQGDTLDGGWWPYTRDFAAEFARLVDEFPSEHGRIYRGLYSRPDWDDHPRRVPVGRGRVKVGSFPADDTHVIHLTTSNRVVLCLLVVPADFSEEQGAESLLASTTVGTRHGAGAVLRAVSNEMPVDRSLLWEPSSDEPG</sequence>